<dbReference type="InterPro" id="IPR036890">
    <property type="entry name" value="HATPase_C_sf"/>
</dbReference>
<dbReference type="GO" id="GO:0004674">
    <property type="term" value="F:protein serine/threonine kinase activity"/>
    <property type="evidence" value="ECO:0007669"/>
    <property type="project" value="UniProtKB-KW"/>
</dbReference>
<dbReference type="InterPro" id="IPR003594">
    <property type="entry name" value="HATPase_dom"/>
</dbReference>
<dbReference type="GO" id="GO:0005524">
    <property type="term" value="F:ATP binding"/>
    <property type="evidence" value="ECO:0007669"/>
    <property type="project" value="UniProtKB-KW"/>
</dbReference>
<evidence type="ECO:0000256" key="1">
    <source>
        <dbReference type="ARBA" id="ARBA00022527"/>
    </source>
</evidence>
<dbReference type="Proteomes" id="UP000483004">
    <property type="component" value="Unassembled WGS sequence"/>
</dbReference>
<accession>A0A6L3VE61</accession>
<keyword evidence="3" id="KW-0067">ATP-binding</keyword>
<dbReference type="PANTHER" id="PTHR35526">
    <property type="entry name" value="ANTI-SIGMA-F FACTOR RSBW-RELATED"/>
    <property type="match status" value="1"/>
</dbReference>
<keyword evidence="1" id="KW-0723">Serine/threonine-protein kinase</keyword>
<dbReference type="OrthoDB" id="3425746at2"/>
<comment type="caution">
    <text evidence="3">The sequence shown here is derived from an EMBL/GenBank/DDBJ whole genome shotgun (WGS) entry which is preliminary data.</text>
</comment>
<keyword evidence="1" id="KW-0808">Transferase</keyword>
<keyword evidence="4" id="KW-1185">Reference proteome</keyword>
<proteinExistence type="predicted"/>
<keyword evidence="3" id="KW-0547">Nucleotide-binding</keyword>
<keyword evidence="1" id="KW-0418">Kinase</keyword>
<evidence type="ECO:0000313" key="3">
    <source>
        <dbReference type="EMBL" id="KAB2362957.1"/>
    </source>
</evidence>
<gene>
    <name evidence="3" type="ORF">F9B16_43990</name>
</gene>
<reference evidence="3 4" key="1">
    <citation type="submission" date="2019-09" db="EMBL/GenBank/DDBJ databases">
        <title>Actinomadura physcomitrii sp. nov., a novel actinomycete isolated from moss [Physcomitrium sphaericum (Ludw) Fuernr].</title>
        <authorList>
            <person name="Liu C."/>
            <person name="Zhuang X."/>
        </authorList>
    </citation>
    <scope>NUCLEOTIDE SEQUENCE [LARGE SCALE GENOMIC DNA]</scope>
    <source>
        <strain evidence="3 4">CYP1-1B</strain>
    </source>
</reference>
<feature type="domain" description="Histidine kinase/HSP90-like ATPase" evidence="2">
    <location>
        <begin position="37"/>
        <end position="145"/>
    </location>
</feature>
<sequence>MLAGALTSGSDAMTRGTVRTRGPMRLLGTTSLPGVARSAPEARAFVRRVAPHVDAEALADVALCVDELVANACEHTASGLGGRVTVIVSAADGMLRVTVLDDGGTGGAPCVRDDPCGEDGRGLRLVDALSTAWGSHSALGGRAVWAEFRAPAAPRTACSHPCSL</sequence>
<protein>
    <submittedName>
        <fullName evidence="3">ATP-binding protein</fullName>
    </submittedName>
</protein>
<dbReference type="SUPFAM" id="SSF55874">
    <property type="entry name" value="ATPase domain of HSP90 chaperone/DNA topoisomerase II/histidine kinase"/>
    <property type="match status" value="1"/>
</dbReference>
<evidence type="ECO:0000313" key="4">
    <source>
        <dbReference type="Proteomes" id="UP000483004"/>
    </source>
</evidence>
<organism evidence="3 4">
    <name type="scientific">Actinomadura montaniterrae</name>
    <dbReference type="NCBI Taxonomy" id="1803903"/>
    <lineage>
        <taxon>Bacteria</taxon>
        <taxon>Bacillati</taxon>
        <taxon>Actinomycetota</taxon>
        <taxon>Actinomycetes</taxon>
        <taxon>Streptosporangiales</taxon>
        <taxon>Thermomonosporaceae</taxon>
        <taxon>Actinomadura</taxon>
    </lineage>
</organism>
<dbReference type="PANTHER" id="PTHR35526:SF3">
    <property type="entry name" value="ANTI-SIGMA-F FACTOR RSBW"/>
    <property type="match status" value="1"/>
</dbReference>
<dbReference type="Gene3D" id="3.30.565.10">
    <property type="entry name" value="Histidine kinase-like ATPase, C-terminal domain"/>
    <property type="match status" value="1"/>
</dbReference>
<dbReference type="InterPro" id="IPR050267">
    <property type="entry name" value="Anti-sigma-factor_SerPK"/>
</dbReference>
<evidence type="ECO:0000259" key="2">
    <source>
        <dbReference type="Pfam" id="PF13581"/>
    </source>
</evidence>
<name>A0A6L3VE61_9ACTN</name>
<dbReference type="AlphaFoldDB" id="A0A6L3VE61"/>
<dbReference type="Pfam" id="PF13581">
    <property type="entry name" value="HATPase_c_2"/>
    <property type="match status" value="1"/>
</dbReference>
<dbReference type="CDD" id="cd16936">
    <property type="entry name" value="HATPase_RsbW-like"/>
    <property type="match status" value="1"/>
</dbReference>
<dbReference type="EMBL" id="WBMR01000257">
    <property type="protein sequence ID" value="KAB2362957.1"/>
    <property type="molecule type" value="Genomic_DNA"/>
</dbReference>